<dbReference type="GO" id="GO:0008652">
    <property type="term" value="P:amino acid biosynthetic process"/>
    <property type="evidence" value="ECO:0007669"/>
    <property type="project" value="UniProtKB-KW"/>
</dbReference>
<dbReference type="InterPro" id="IPR010210">
    <property type="entry name" value="ADH_synthase"/>
</dbReference>
<reference evidence="9" key="1">
    <citation type="submission" date="2015-02" db="EMBL/GenBank/DDBJ databases">
        <title>Characterization of two novel Thaumarchaeota isolated from the Northern Adriatic Sea.</title>
        <authorList>
            <person name="Bayer B."/>
            <person name="Vojvoda J."/>
            <person name="Offre P."/>
            <person name="Srivastava A."/>
            <person name="Elisabeth N."/>
            <person name="Garcia J.A.L."/>
            <person name="Schleper C."/>
            <person name="Herndl G.J."/>
        </authorList>
    </citation>
    <scope>NUCLEOTIDE SEQUENCE [LARGE SCALE GENOMIC DNA]</scope>
    <source>
        <strain evidence="9">D3C</strain>
    </source>
</reference>
<reference evidence="8 9" key="3">
    <citation type="journal article" date="2019" name="Int. J. Syst. Evol. Microbiol.">
        <title>Nitrosopumilus adriaticus sp. nov. and Nitrosopumilus piranensis sp. nov., two ammonia-oxidizing archaea from the Adriatic Sea and members of the class Nitrososphaeria.</title>
        <authorList>
            <person name="Bayer B."/>
            <person name="Vojvoda J."/>
            <person name="Reinthaler T."/>
            <person name="Reyes C."/>
            <person name="Pinto M."/>
            <person name="Herndl G.J."/>
        </authorList>
    </citation>
    <scope>NUCLEOTIDE SEQUENCE [LARGE SCALE GENOMIC DNA]</scope>
    <source>
        <strain evidence="8 9">D3C</strain>
    </source>
</reference>
<dbReference type="NCBIfam" id="TIGR01949">
    <property type="entry name" value="ADH_synth"/>
    <property type="match status" value="1"/>
</dbReference>
<dbReference type="GO" id="GO:0009073">
    <property type="term" value="P:aromatic amino acid family biosynthetic process"/>
    <property type="evidence" value="ECO:0007669"/>
    <property type="project" value="UniProtKB-UniRule"/>
</dbReference>
<comment type="similarity">
    <text evidence="5">Belongs to the DeoC/FbaB aldolase family. ADHS subfamily.</text>
</comment>
<dbReference type="AlphaFoldDB" id="A0A0C5BT55"/>
<dbReference type="PATRIC" id="fig|1582439.9.peg.1774"/>
<dbReference type="EMBL" id="CP010868">
    <property type="protein sequence ID" value="AJM92933.1"/>
    <property type="molecule type" value="Genomic_DNA"/>
</dbReference>
<dbReference type="GeneID" id="41600821"/>
<keyword evidence="1 5" id="KW-0028">Amino-acid biosynthesis</keyword>
<keyword evidence="3 5" id="KW-0057">Aromatic amino acid biosynthesis</keyword>
<dbReference type="OrthoDB" id="6329at2157"/>
<feature type="binding site" evidence="5">
    <location>
        <begin position="198"/>
        <end position="199"/>
    </location>
    <ligand>
        <name>1-deoxy-D-threo-hexo-2,5-diulose 6-phosphate</name>
        <dbReference type="ChEBI" id="CHEBI:58861"/>
    </ligand>
</feature>
<dbReference type="GO" id="GO:0004332">
    <property type="term" value="F:fructose-bisphosphate aldolase activity"/>
    <property type="evidence" value="ECO:0007669"/>
    <property type="project" value="InterPro"/>
</dbReference>
<feature type="binding site" evidence="5">
    <location>
        <begin position="226"/>
        <end position="227"/>
    </location>
    <ligand>
        <name>1-deoxy-D-threo-hexo-2,5-diulose 6-phosphate</name>
        <dbReference type="ChEBI" id="CHEBI:58861"/>
    </ligand>
</feature>
<reference evidence="8 9" key="2">
    <citation type="journal article" date="2016" name="ISME J.">
        <title>Physiological and genomic characterization of two novel marine thaumarchaeal strains indicates niche differentiation.</title>
        <authorList>
            <person name="Bayer B."/>
            <person name="Vojvoda J."/>
            <person name="Offre P."/>
            <person name="Alves R.J."/>
            <person name="Elisabeth N.H."/>
            <person name="Garcia J.A."/>
            <person name="Volland J.M."/>
            <person name="Srivastava A."/>
            <person name="Schleper C."/>
            <person name="Herndl G.J."/>
        </authorList>
    </citation>
    <scope>NUCLEOTIDE SEQUENCE [LARGE SCALE GENOMIC DNA]</scope>
    <source>
        <strain evidence="8 9">D3C</strain>
    </source>
</reference>
<comment type="function">
    <text evidence="5">Catalyzes a transaldol reaction between 6-deoxy-5-ketofructose 1-phosphate (DKFP) and L-aspartate semialdehyde (ASA) with an elimination of hydroxypyruvaldehyde phosphate to yield 2-amino-3,7-dideoxy-D-threo-hept-6-ulosonate (ADH). Plays a key role in an alternative pathway of the biosynthesis of 3-dehydroquinate (DHQ), which is involved in the canonical pathway for the biosynthesis of aromatic amino acids.</text>
</comment>
<feature type="active site" description="Proton acceptor" evidence="5">
    <location>
        <position position="24"/>
    </location>
</feature>
<evidence type="ECO:0000256" key="7">
    <source>
        <dbReference type="PIRSR" id="PIRSR038992-1"/>
    </source>
</evidence>
<feature type="binding site" evidence="5">
    <location>
        <begin position="24"/>
        <end position="28"/>
    </location>
    <ligand>
        <name>1-deoxy-D-threo-hexo-2,5-diulose 6-phosphate</name>
        <dbReference type="ChEBI" id="CHEBI:58861"/>
    </ligand>
</feature>
<dbReference type="SMART" id="SM01133">
    <property type="entry name" value="DeoC"/>
    <property type="match status" value="1"/>
</dbReference>
<evidence type="ECO:0000256" key="2">
    <source>
        <dbReference type="ARBA" id="ARBA00022679"/>
    </source>
</evidence>
<dbReference type="CDD" id="cd00958">
    <property type="entry name" value="DhnA"/>
    <property type="match status" value="1"/>
</dbReference>
<dbReference type="EC" id="2.2.1.10" evidence="5 6"/>
<dbReference type="PANTHER" id="PTHR47916:SF1">
    <property type="entry name" value="3-HYDROXY-5-PHOSPHONOOXYPENTANE-2,4-DIONE THIOLASE"/>
    <property type="match status" value="1"/>
</dbReference>
<feature type="active site" description="Schiff-base intermediate with substrate" evidence="5">
    <location>
        <position position="173"/>
    </location>
</feature>
<dbReference type="STRING" id="1582439.NPIRD3C_1721"/>
<dbReference type="KEGG" id="nid:NPIRD3C_1721"/>
<evidence type="ECO:0000313" key="9">
    <source>
        <dbReference type="Proteomes" id="UP000032027"/>
    </source>
</evidence>
<comment type="subunit">
    <text evidence="5">Homodecamer.</text>
</comment>
<accession>A0A0C5BT55</accession>
<proteinExistence type="inferred from homology"/>
<comment type="catalytic activity">
    <reaction evidence="5">
        <text>1-deoxy-D-threo-hexo-2,5-diulose 6-phosphate + L-aspartate 4-semialdehyde = 2,3-dioxopropyl phosphate + 2-amino-2,3,7-trideoxy-D-lyxo-hept-6-ulosonate</text>
        <dbReference type="Rhea" id="RHEA:25952"/>
        <dbReference type="ChEBI" id="CHEBI:58859"/>
        <dbReference type="ChEBI" id="CHEBI:58860"/>
        <dbReference type="ChEBI" id="CHEBI:58861"/>
        <dbReference type="ChEBI" id="CHEBI:537519"/>
        <dbReference type="EC" id="2.2.1.10"/>
    </reaction>
</comment>
<evidence type="ECO:0000256" key="4">
    <source>
        <dbReference type="ARBA" id="ARBA00023270"/>
    </source>
</evidence>
<keyword evidence="2 5" id="KW-0808">Transferase</keyword>
<dbReference type="InterPro" id="IPR013785">
    <property type="entry name" value="Aldolase_TIM"/>
</dbReference>
<protein>
    <recommendedName>
        <fullName evidence="5 6">2-amino-3,7-dideoxy-D-threo-hept-6-ulosonate synthase</fullName>
        <shortName evidence="5">ADH synthase</shortName>
        <shortName evidence="5">ADHS</shortName>
        <shortName evidence="5">ADTH synthase</shortName>
        <ecNumber evidence="5 6">2.2.1.10</ecNumber>
    </recommendedName>
</protein>
<dbReference type="SUPFAM" id="SSF51569">
    <property type="entry name" value="Aldolase"/>
    <property type="match status" value="1"/>
</dbReference>
<keyword evidence="9" id="KW-1185">Reference proteome</keyword>
<dbReference type="Pfam" id="PF01791">
    <property type="entry name" value="DeoC"/>
    <property type="match status" value="1"/>
</dbReference>
<gene>
    <name evidence="8" type="primary">aroA</name>
    <name evidence="5" type="synonym">aroA'</name>
    <name evidence="8" type="ORF">NPIRD3C_1721</name>
</gene>
<name>A0A0C5BT55_9ARCH</name>
<dbReference type="GO" id="GO:0016744">
    <property type="term" value="F:transketolase or transaldolase activity"/>
    <property type="evidence" value="ECO:0007669"/>
    <property type="project" value="UniProtKB-UniRule"/>
</dbReference>
<dbReference type="GO" id="GO:0016836">
    <property type="term" value="F:hydro-lyase activity"/>
    <property type="evidence" value="ECO:0007669"/>
    <property type="project" value="InterPro"/>
</dbReference>
<dbReference type="PIRSF" id="PIRSF038992">
    <property type="entry name" value="Aldolase_Ia"/>
    <property type="match status" value="1"/>
</dbReference>
<dbReference type="RefSeq" id="WP_148703687.1">
    <property type="nucleotide sequence ID" value="NZ_CP010868.1"/>
</dbReference>
<dbReference type="InterPro" id="IPR050456">
    <property type="entry name" value="DeoC/FbaB_aldolase"/>
</dbReference>
<evidence type="ECO:0000256" key="5">
    <source>
        <dbReference type="HAMAP-Rule" id="MF_00960"/>
    </source>
</evidence>
<dbReference type="PANTHER" id="PTHR47916">
    <property type="entry name" value="FRUCTOSE-BISPHOSPHATE ALDOLASE CLASS 1"/>
    <property type="match status" value="1"/>
</dbReference>
<sequence>MVSGNQIRLNRILRKGRMLCIPMDHGISNGPIEGLEDPASTIYKCEGHGLTSVIINKGIIKSLPKPPKVGVLVHFSSSTALSLSPNRKMLTGTVKEAVALGADGVSLHINIGGKEEPEMLEQLGLTADQCHRWNMPLLAMMYPRGENIKDPHDPEIVAHVARIGAECGADIVKTLYTGDIDSFSKVVKSTPVPIVIAGGPKAKTDLDILQMTEDAMTAGAKGVTYGRNIFAHKAPEKMVEALAEIIFRKGTAKEAMKKIE</sequence>
<dbReference type="InterPro" id="IPR041720">
    <property type="entry name" value="FbaB-like"/>
</dbReference>
<evidence type="ECO:0000256" key="3">
    <source>
        <dbReference type="ARBA" id="ARBA00023141"/>
    </source>
</evidence>
<feature type="active site" description="Schiff-base intermediate with dihydroxyacetone-P" evidence="7">
    <location>
        <position position="173"/>
    </location>
</feature>
<evidence type="ECO:0000256" key="6">
    <source>
        <dbReference type="NCBIfam" id="TIGR01949"/>
    </source>
</evidence>
<feature type="binding site" evidence="5">
    <location>
        <begin position="142"/>
        <end position="144"/>
    </location>
    <ligand>
        <name>1-deoxy-D-threo-hexo-2,5-diulose 6-phosphate</name>
        <dbReference type="ChEBI" id="CHEBI:58861"/>
    </ligand>
</feature>
<dbReference type="HAMAP" id="MF_00960">
    <property type="entry name" value="ADH_synthase"/>
    <property type="match status" value="1"/>
</dbReference>
<evidence type="ECO:0000256" key="1">
    <source>
        <dbReference type="ARBA" id="ARBA00022605"/>
    </source>
</evidence>
<dbReference type="HOGENOM" id="CLU_057069_2_0_2"/>
<dbReference type="Proteomes" id="UP000032027">
    <property type="component" value="Chromosome"/>
</dbReference>
<evidence type="ECO:0000313" key="8">
    <source>
        <dbReference type="EMBL" id="AJM92933.1"/>
    </source>
</evidence>
<dbReference type="Gene3D" id="3.20.20.70">
    <property type="entry name" value="Aldolase class I"/>
    <property type="match status" value="1"/>
</dbReference>
<feature type="active site" description="Proton donor" evidence="5 7">
    <location>
        <position position="142"/>
    </location>
</feature>
<organism evidence="8 9">
    <name type="scientific">Nitrosopumilus piranensis</name>
    <dbReference type="NCBI Taxonomy" id="1582439"/>
    <lineage>
        <taxon>Archaea</taxon>
        <taxon>Nitrososphaerota</taxon>
        <taxon>Nitrososphaeria</taxon>
        <taxon>Nitrosopumilales</taxon>
        <taxon>Nitrosopumilaceae</taxon>
        <taxon>Nitrosopumilus</taxon>
    </lineage>
</organism>
<dbReference type="InterPro" id="IPR002915">
    <property type="entry name" value="DeoC/FbaB/LacD_aldolase"/>
</dbReference>
<dbReference type="NCBIfam" id="NF005556">
    <property type="entry name" value="PRK07226.1"/>
    <property type="match status" value="1"/>
</dbReference>
<keyword evidence="4 5" id="KW-0704">Schiff base</keyword>